<dbReference type="EMBL" id="VORY01000002">
    <property type="protein sequence ID" value="TXD95091.1"/>
    <property type="molecule type" value="Genomic_DNA"/>
</dbReference>
<keyword evidence="2" id="KW-0645">Protease</keyword>
<gene>
    <name evidence="5" type="ORF">ES724_02775</name>
</gene>
<reference evidence="5 6" key="1">
    <citation type="submission" date="2019-08" db="EMBL/GenBank/DDBJ databases">
        <title>Genome sequence of Gillisia hiemivivida IC154 (type strain).</title>
        <authorList>
            <person name="Bowman J.P."/>
        </authorList>
    </citation>
    <scope>NUCLEOTIDE SEQUENCE [LARGE SCALE GENOMIC DNA]</scope>
    <source>
        <strain evidence="5 6">IC154</strain>
    </source>
</reference>
<comment type="cofactor">
    <cofactor evidence="1">
        <name>Zn(2+)</name>
        <dbReference type="ChEBI" id="CHEBI:29105"/>
    </cofactor>
</comment>
<evidence type="ECO:0000256" key="4">
    <source>
        <dbReference type="ARBA" id="ARBA00023049"/>
    </source>
</evidence>
<evidence type="ECO:0000256" key="1">
    <source>
        <dbReference type="ARBA" id="ARBA00001947"/>
    </source>
</evidence>
<dbReference type="GO" id="GO:0006508">
    <property type="term" value="P:proteolysis"/>
    <property type="evidence" value="ECO:0007669"/>
    <property type="project" value="UniProtKB-KW"/>
</dbReference>
<dbReference type="PANTHER" id="PTHR31817">
    <property type="match status" value="1"/>
</dbReference>
<dbReference type="PANTHER" id="PTHR31817:SF0">
    <property type="entry name" value="CHROMOSOME UNDETERMINED SCAFFOLD_67, WHOLE GENOME SHOTGUN SEQUENCE"/>
    <property type="match status" value="1"/>
</dbReference>
<organism evidence="5 6">
    <name type="scientific">Gillisia hiemivivida</name>
    <dbReference type="NCBI Taxonomy" id="291190"/>
    <lineage>
        <taxon>Bacteria</taxon>
        <taxon>Pseudomonadati</taxon>
        <taxon>Bacteroidota</taxon>
        <taxon>Flavobacteriia</taxon>
        <taxon>Flavobacteriales</taxon>
        <taxon>Flavobacteriaceae</taxon>
        <taxon>Gillisia</taxon>
    </lineage>
</organism>
<accession>A0A5C6ZXP6</accession>
<dbReference type="GO" id="GO:0008237">
    <property type="term" value="F:metallopeptidase activity"/>
    <property type="evidence" value="ECO:0007669"/>
    <property type="project" value="UniProtKB-KW"/>
</dbReference>
<evidence type="ECO:0000313" key="6">
    <source>
        <dbReference type="Proteomes" id="UP000321367"/>
    </source>
</evidence>
<name>A0A5C6ZXP6_9FLAO</name>
<comment type="caution">
    <text evidence="5">The sequence shown here is derived from an EMBL/GenBank/DDBJ whole genome shotgun (WGS) entry which is preliminary data.</text>
</comment>
<dbReference type="AlphaFoldDB" id="A0A5C6ZXP6"/>
<protein>
    <submittedName>
        <fullName evidence="5">DUF1704 domain-containing protein</fullName>
    </submittedName>
</protein>
<sequence length="620" mass="71414">MNSDLTEISELSEKSIKLILTIVENEIEINASLPGGGILHIEKELPYLIIYRQIPNDPETHRMVISESSYLIIGTSDFTGYQKLLFELSNLLSTKFKSYLLLELYSGEQTSTSFILKGPEKKLPTTLKVLKEELDSINSTFSGLYLKTEIKDTTHRQAKGEKELLSIEEAKQCGALVLGLEIPPIYRDETFKTYPVFFRNFRDFINRAVHIAIFDYIRVQTSCGVASFNALGRKYLKEKVFEIDKKLADIENSFQFLWLVSPINIHEIKETFIESKYKKLLDYHYRLLPIDPDVLKRKLYNLKIEDIDDPAMSYLFREKREELDQQITMLSERGTKNFLYDSVRLYQGINPHLFSEAKQILEKIPEVAYTETDQTLDCKAFSSLARKEFDFFRNQDENFKCKVHIRKDVNIMMVSQGELYIPEDYKLSEIDAKGLIQHEVGTHVLTYHNGLQQPLKQLSIGLADYDPLQEGLAVMSEYLVDALTPNRLRTLAGRVIAGEAVKQGGDFQEIFRLLTLTYDFSPERAFNITSRIMQGGGFLKDIIYLKGLVDLRKYLQEGGDYESLLTGKFALKHTKIIEELTDRKVLKTGTLRPSYLLNEESAKRIKLIRDGLPISQMITK</sequence>
<evidence type="ECO:0000313" key="5">
    <source>
        <dbReference type="EMBL" id="TXD95091.1"/>
    </source>
</evidence>
<keyword evidence="3" id="KW-0378">Hydrolase</keyword>
<evidence type="ECO:0000256" key="2">
    <source>
        <dbReference type="ARBA" id="ARBA00022670"/>
    </source>
</evidence>
<proteinExistence type="predicted"/>
<evidence type="ECO:0000256" key="3">
    <source>
        <dbReference type="ARBA" id="ARBA00022801"/>
    </source>
</evidence>
<dbReference type="Pfam" id="PF08014">
    <property type="entry name" value="MATCAP"/>
    <property type="match status" value="1"/>
</dbReference>
<dbReference type="InterPro" id="IPR012548">
    <property type="entry name" value="MATCAP"/>
</dbReference>
<dbReference type="Proteomes" id="UP000321367">
    <property type="component" value="Unassembled WGS sequence"/>
</dbReference>
<dbReference type="SMART" id="SM01154">
    <property type="entry name" value="DUF1704"/>
    <property type="match status" value="1"/>
</dbReference>
<dbReference type="GO" id="GO:0080164">
    <property type="term" value="P:regulation of nitric oxide metabolic process"/>
    <property type="evidence" value="ECO:0007669"/>
    <property type="project" value="TreeGrafter"/>
</dbReference>
<dbReference type="OrthoDB" id="9785840at2"/>
<dbReference type="RefSeq" id="WP_146929270.1">
    <property type="nucleotide sequence ID" value="NZ_CBCSHZ010000001.1"/>
</dbReference>
<keyword evidence="6" id="KW-1185">Reference proteome</keyword>
<keyword evidence="4" id="KW-0482">Metalloprotease</keyword>